<dbReference type="EMBL" id="JAANIT010000496">
    <property type="protein sequence ID" value="KAG1547146.1"/>
    <property type="molecule type" value="Genomic_DNA"/>
</dbReference>
<dbReference type="AlphaFoldDB" id="A0A9P6YFL2"/>
<evidence type="ECO:0000313" key="2">
    <source>
        <dbReference type="Proteomes" id="UP000717996"/>
    </source>
</evidence>
<dbReference type="Proteomes" id="UP000717996">
    <property type="component" value="Unassembled WGS sequence"/>
</dbReference>
<gene>
    <name evidence="1" type="ORF">G6F51_004449</name>
</gene>
<comment type="caution">
    <text evidence="1">The sequence shown here is derived from an EMBL/GenBank/DDBJ whole genome shotgun (WGS) entry which is preliminary data.</text>
</comment>
<protein>
    <submittedName>
        <fullName evidence="1">Uncharacterized protein</fullName>
    </submittedName>
</protein>
<evidence type="ECO:0000313" key="1">
    <source>
        <dbReference type="EMBL" id="KAG1547146.1"/>
    </source>
</evidence>
<reference evidence="1" key="1">
    <citation type="journal article" date="2020" name="Microb. Genom.">
        <title>Genetic diversity of clinical and environmental Mucorales isolates obtained from an investigation of mucormycosis cases among solid organ transplant recipients.</title>
        <authorList>
            <person name="Nguyen M.H."/>
            <person name="Kaul D."/>
            <person name="Muto C."/>
            <person name="Cheng S.J."/>
            <person name="Richter R.A."/>
            <person name="Bruno V.M."/>
            <person name="Liu G."/>
            <person name="Beyhan S."/>
            <person name="Sundermann A.J."/>
            <person name="Mounaud S."/>
            <person name="Pasculle A.W."/>
            <person name="Nierman W.C."/>
            <person name="Driscoll E."/>
            <person name="Cumbie R."/>
            <person name="Clancy C.J."/>
            <person name="Dupont C.L."/>
        </authorList>
    </citation>
    <scope>NUCLEOTIDE SEQUENCE</scope>
    <source>
        <strain evidence="1">GL16</strain>
    </source>
</reference>
<accession>A0A9P6YFL2</accession>
<dbReference type="OrthoDB" id="2210181at2759"/>
<sequence>MNNDKRHSIDPISKWTKVLQLLSPPNKKRRSTTTDEMKKLYRRGIYIPDPILDEPQNAWQLRELYRITSEKLQTSPVPLYKSVHLKRLLHQLKDKQGLLFKKEEEEDDVPLGTLIEKRQVSLILPVLQPLQPCYYSTTNQRFPIQLM</sequence>
<proteinExistence type="predicted"/>
<name>A0A9P6YFL2_RHIOR</name>
<organism evidence="1 2">
    <name type="scientific">Rhizopus oryzae</name>
    <name type="common">Mucormycosis agent</name>
    <name type="synonym">Rhizopus arrhizus var. delemar</name>
    <dbReference type="NCBI Taxonomy" id="64495"/>
    <lineage>
        <taxon>Eukaryota</taxon>
        <taxon>Fungi</taxon>
        <taxon>Fungi incertae sedis</taxon>
        <taxon>Mucoromycota</taxon>
        <taxon>Mucoromycotina</taxon>
        <taxon>Mucoromycetes</taxon>
        <taxon>Mucorales</taxon>
        <taxon>Mucorineae</taxon>
        <taxon>Rhizopodaceae</taxon>
        <taxon>Rhizopus</taxon>
    </lineage>
</organism>